<name>A0A6S7B5A7_9BURK</name>
<dbReference type="PANTHER" id="PTHR42685">
    <property type="entry name" value="GERANYLGERANYL DIPHOSPHATE REDUCTASE"/>
    <property type="match status" value="1"/>
</dbReference>
<evidence type="ECO:0000256" key="1">
    <source>
        <dbReference type="SAM" id="MobiDB-lite"/>
    </source>
</evidence>
<dbReference type="AlphaFoldDB" id="A0A6S7B5A7"/>
<evidence type="ECO:0000313" key="4">
    <source>
        <dbReference type="Proteomes" id="UP000494115"/>
    </source>
</evidence>
<feature type="domain" description="FAD-binding" evidence="2">
    <location>
        <begin position="6"/>
        <end position="309"/>
    </location>
</feature>
<dbReference type="RefSeq" id="WP_175105145.1">
    <property type="nucleotide sequence ID" value="NZ_CADIKM010000010.1"/>
</dbReference>
<dbReference type="GO" id="GO:0071949">
    <property type="term" value="F:FAD binding"/>
    <property type="evidence" value="ECO:0007669"/>
    <property type="project" value="InterPro"/>
</dbReference>
<evidence type="ECO:0000259" key="2">
    <source>
        <dbReference type="Pfam" id="PF01494"/>
    </source>
</evidence>
<evidence type="ECO:0000313" key="3">
    <source>
        <dbReference type="EMBL" id="CAB3788267.1"/>
    </source>
</evidence>
<dbReference type="PRINTS" id="PR00420">
    <property type="entry name" value="RNGMNOXGNASE"/>
</dbReference>
<dbReference type="InterPro" id="IPR036188">
    <property type="entry name" value="FAD/NAD-bd_sf"/>
</dbReference>
<gene>
    <name evidence="3" type="ORF">LMG28138_02574</name>
</gene>
<feature type="region of interest" description="Disordered" evidence="1">
    <location>
        <begin position="369"/>
        <end position="410"/>
    </location>
</feature>
<protein>
    <recommendedName>
        <fullName evidence="2">FAD-binding domain-containing protein</fullName>
    </recommendedName>
</protein>
<keyword evidence="4" id="KW-1185">Reference proteome</keyword>
<dbReference type="InterPro" id="IPR050407">
    <property type="entry name" value="Geranylgeranyl_reductase"/>
</dbReference>
<proteinExistence type="predicted"/>
<organism evidence="3 4">
    <name type="scientific">Pararobbsia alpina</name>
    <dbReference type="NCBI Taxonomy" id="621374"/>
    <lineage>
        <taxon>Bacteria</taxon>
        <taxon>Pseudomonadati</taxon>
        <taxon>Pseudomonadota</taxon>
        <taxon>Betaproteobacteria</taxon>
        <taxon>Burkholderiales</taxon>
        <taxon>Burkholderiaceae</taxon>
        <taxon>Pararobbsia</taxon>
    </lineage>
</organism>
<sequence length="410" mass="44285">MANGNCDVVIVGGGLGGAALGRALAIHGIRVLIVERETSFKDRVRGEGMLPWGVVEARALCIDGLLFESGAREIRWWKRYLGSVARDGRDLMATTPGRCGCLNFYHPSMQSTLLDAAEAAGAEVRRGTAVVAVEPGNAPIVTLRSDKRDERVSARLVVGADGRRSIVRSVAGFVSNQDPARLVIAGVLHEGLAAPDDAVQYFQNPPLGQGALLFPLGKQRFRSYFVSSTSQRARPISGSQHVGVFIDACVETGMPRDWYAGASVAGPLAAFPGASWVDHPYREGVVLVGDAAATSDPSWCGLALTLRDVRVLRDCLLATDDWHAAAHAYAQQHDKYYGALHRVEDWLTRLMYETGPIADERRAHAMPHLAKEPSRAPDLQGLGPETPSDDEARRRFFAEDVGSTAILTRP</sequence>
<reference evidence="3 4" key="1">
    <citation type="submission" date="2020-04" db="EMBL/GenBank/DDBJ databases">
        <authorList>
            <person name="De Canck E."/>
        </authorList>
    </citation>
    <scope>NUCLEOTIDE SEQUENCE [LARGE SCALE GENOMIC DNA]</scope>
    <source>
        <strain evidence="3 4">LMG 28138</strain>
    </source>
</reference>
<dbReference type="Pfam" id="PF01494">
    <property type="entry name" value="FAD_binding_3"/>
    <property type="match status" value="1"/>
</dbReference>
<dbReference type="SUPFAM" id="SSF51905">
    <property type="entry name" value="FAD/NAD(P)-binding domain"/>
    <property type="match status" value="1"/>
</dbReference>
<dbReference type="Proteomes" id="UP000494115">
    <property type="component" value="Unassembled WGS sequence"/>
</dbReference>
<dbReference type="InterPro" id="IPR002938">
    <property type="entry name" value="FAD-bd"/>
</dbReference>
<dbReference type="Gene3D" id="3.50.50.60">
    <property type="entry name" value="FAD/NAD(P)-binding domain"/>
    <property type="match status" value="1"/>
</dbReference>
<accession>A0A6S7B5A7</accession>
<dbReference type="PANTHER" id="PTHR42685:SF22">
    <property type="entry name" value="CONDITIONED MEDIUM FACTOR RECEPTOR 1"/>
    <property type="match status" value="1"/>
</dbReference>
<dbReference type="EMBL" id="CADIKM010000010">
    <property type="protein sequence ID" value="CAB3788267.1"/>
    <property type="molecule type" value="Genomic_DNA"/>
</dbReference>